<name>A0A0C3CFC3_HEBCY</name>
<gene>
    <name evidence="1" type="ORF">M413DRAFT_439113</name>
</gene>
<reference evidence="1 2" key="1">
    <citation type="submission" date="2014-04" db="EMBL/GenBank/DDBJ databases">
        <authorList>
            <consortium name="DOE Joint Genome Institute"/>
            <person name="Kuo A."/>
            <person name="Gay G."/>
            <person name="Dore J."/>
            <person name="Kohler A."/>
            <person name="Nagy L.G."/>
            <person name="Floudas D."/>
            <person name="Copeland A."/>
            <person name="Barry K.W."/>
            <person name="Cichocki N."/>
            <person name="Veneault-Fourrey C."/>
            <person name="LaButti K."/>
            <person name="Lindquist E.A."/>
            <person name="Lipzen A."/>
            <person name="Lundell T."/>
            <person name="Morin E."/>
            <person name="Murat C."/>
            <person name="Sun H."/>
            <person name="Tunlid A."/>
            <person name="Henrissat B."/>
            <person name="Grigoriev I.V."/>
            <person name="Hibbett D.S."/>
            <person name="Martin F."/>
            <person name="Nordberg H.P."/>
            <person name="Cantor M.N."/>
            <person name="Hua S.X."/>
        </authorList>
    </citation>
    <scope>NUCLEOTIDE SEQUENCE [LARGE SCALE GENOMIC DNA]</scope>
    <source>
        <strain evidence="2">h7</strain>
    </source>
</reference>
<dbReference type="HOGENOM" id="CLU_2776196_0_0_1"/>
<dbReference type="EMBL" id="KN831769">
    <property type="protein sequence ID" value="KIM47450.1"/>
    <property type="molecule type" value="Genomic_DNA"/>
</dbReference>
<evidence type="ECO:0000313" key="1">
    <source>
        <dbReference type="EMBL" id="KIM47450.1"/>
    </source>
</evidence>
<proteinExistence type="predicted"/>
<dbReference type="AlphaFoldDB" id="A0A0C3CFC3"/>
<reference evidence="2" key="2">
    <citation type="submission" date="2015-01" db="EMBL/GenBank/DDBJ databases">
        <title>Evolutionary Origins and Diversification of the Mycorrhizal Mutualists.</title>
        <authorList>
            <consortium name="DOE Joint Genome Institute"/>
            <consortium name="Mycorrhizal Genomics Consortium"/>
            <person name="Kohler A."/>
            <person name="Kuo A."/>
            <person name="Nagy L.G."/>
            <person name="Floudas D."/>
            <person name="Copeland A."/>
            <person name="Barry K.W."/>
            <person name="Cichocki N."/>
            <person name="Veneault-Fourrey C."/>
            <person name="LaButti K."/>
            <person name="Lindquist E.A."/>
            <person name="Lipzen A."/>
            <person name="Lundell T."/>
            <person name="Morin E."/>
            <person name="Murat C."/>
            <person name="Riley R."/>
            <person name="Ohm R."/>
            <person name="Sun H."/>
            <person name="Tunlid A."/>
            <person name="Henrissat B."/>
            <person name="Grigoriev I.V."/>
            <person name="Hibbett D.S."/>
            <person name="Martin F."/>
        </authorList>
    </citation>
    <scope>NUCLEOTIDE SEQUENCE [LARGE SCALE GENOMIC DNA]</scope>
    <source>
        <strain evidence="2">h7</strain>
    </source>
</reference>
<evidence type="ECO:0000313" key="2">
    <source>
        <dbReference type="Proteomes" id="UP000053424"/>
    </source>
</evidence>
<organism evidence="1 2">
    <name type="scientific">Hebeloma cylindrosporum</name>
    <dbReference type="NCBI Taxonomy" id="76867"/>
    <lineage>
        <taxon>Eukaryota</taxon>
        <taxon>Fungi</taxon>
        <taxon>Dikarya</taxon>
        <taxon>Basidiomycota</taxon>
        <taxon>Agaricomycotina</taxon>
        <taxon>Agaricomycetes</taxon>
        <taxon>Agaricomycetidae</taxon>
        <taxon>Agaricales</taxon>
        <taxon>Agaricineae</taxon>
        <taxon>Hymenogastraceae</taxon>
        <taxon>Hebeloma</taxon>
    </lineage>
</organism>
<dbReference type="Proteomes" id="UP000053424">
    <property type="component" value="Unassembled WGS sequence"/>
</dbReference>
<accession>A0A0C3CFC3</accession>
<sequence>MIRMHFQRHYAKSRGRDDRQVIGYTMVGQSFRAYARMEGDGNDIAEPHLPPLVDPQRLAGLFPLRAQLH</sequence>
<keyword evidence="2" id="KW-1185">Reference proteome</keyword>
<protein>
    <submittedName>
        <fullName evidence="1">Uncharacterized protein</fullName>
    </submittedName>
</protein>